<evidence type="ECO:0000256" key="5">
    <source>
        <dbReference type="ARBA" id="ARBA00022692"/>
    </source>
</evidence>
<dbReference type="PANTHER" id="PTHR13205:SF15">
    <property type="entry name" value="DOLICHOL KINASE"/>
    <property type="match status" value="1"/>
</dbReference>
<dbReference type="AlphaFoldDB" id="A0A833SB70"/>
<dbReference type="GO" id="GO:0005789">
    <property type="term" value="C:endoplasmic reticulum membrane"/>
    <property type="evidence" value="ECO:0007669"/>
    <property type="project" value="UniProtKB-SubCell"/>
</dbReference>
<name>A0A833SB70_9HYME</name>
<dbReference type="EMBL" id="WNWW01000014">
    <property type="protein sequence ID" value="KAF3430741.1"/>
    <property type="molecule type" value="Genomic_DNA"/>
</dbReference>
<evidence type="ECO:0000256" key="8">
    <source>
        <dbReference type="ARBA" id="ARBA00022989"/>
    </source>
</evidence>
<dbReference type="Proteomes" id="UP000655588">
    <property type="component" value="Unassembled WGS sequence"/>
</dbReference>
<sequence length="447" mass="49707">MFKIKANSGLWLGTLVGLSAILTLLKEDASYSEICLIVGLTGIGLVISSICLYLRLSSEKVVVKDFQAIYFLPAIITSLLYLFVVNKGLLVSVTWGLGIGSLGTWGILQLMSTFPYCFTIGEATAVMHGCILFLMSAVTNLPLRYHLPPIHDDDIATVFLQVAMLYVISVCLISSYFPMFHLTRNFYIMTITVLSIAVLPLMYVLLDQNPFIWMFYFICNKTNKIILIGYWALCLLLGVLVVIYQILLNIQATTSTRKIFHLLAVLVYIPGLIYEHVLLYLASGIIMGLFIFLELMRYLQISPFGEALQQGFSVFADEKDNLISLTPLYLFCGLSFPLWMPTNNLSLPVLLSGILTVGVGDTVASFVGSRWGYHKWANSNKSVEGTIACILSQIGLICILAFMGYIDNGWLFLQSLLSSIALSFIEAQTNQVDNLALPLLMYVCLMI</sequence>
<comment type="caution">
    <text evidence="11">The sequence shown here is derived from an EMBL/GenBank/DDBJ whole genome shotgun (WGS) entry which is preliminary data.</text>
</comment>
<protein>
    <recommendedName>
        <fullName evidence="3">dolichol kinase</fullName>
        <ecNumber evidence="3">2.7.1.108</ecNumber>
    </recommendedName>
</protein>
<feature type="transmembrane region" description="Helical" evidence="10">
    <location>
        <begin position="225"/>
        <end position="247"/>
    </location>
</feature>
<evidence type="ECO:0000256" key="7">
    <source>
        <dbReference type="ARBA" id="ARBA00022824"/>
    </source>
</evidence>
<dbReference type="InterPro" id="IPR032974">
    <property type="entry name" value="Polypren_kinase"/>
</dbReference>
<evidence type="ECO:0000256" key="9">
    <source>
        <dbReference type="ARBA" id="ARBA00023136"/>
    </source>
</evidence>
<evidence type="ECO:0000256" key="3">
    <source>
        <dbReference type="ARBA" id="ARBA00012132"/>
    </source>
</evidence>
<organism evidence="11 12">
    <name type="scientific">Frieseomelitta varia</name>
    <dbReference type="NCBI Taxonomy" id="561572"/>
    <lineage>
        <taxon>Eukaryota</taxon>
        <taxon>Metazoa</taxon>
        <taxon>Ecdysozoa</taxon>
        <taxon>Arthropoda</taxon>
        <taxon>Hexapoda</taxon>
        <taxon>Insecta</taxon>
        <taxon>Pterygota</taxon>
        <taxon>Neoptera</taxon>
        <taxon>Endopterygota</taxon>
        <taxon>Hymenoptera</taxon>
        <taxon>Apocrita</taxon>
        <taxon>Aculeata</taxon>
        <taxon>Apoidea</taxon>
        <taxon>Anthophila</taxon>
        <taxon>Apidae</taxon>
        <taxon>Frieseomelitta</taxon>
    </lineage>
</organism>
<keyword evidence="8 10" id="KW-1133">Transmembrane helix</keyword>
<evidence type="ECO:0000256" key="2">
    <source>
        <dbReference type="ARBA" id="ARBA00010794"/>
    </source>
</evidence>
<comment type="subcellular location">
    <subcellularLocation>
        <location evidence="1">Endoplasmic reticulum membrane</location>
        <topology evidence="1">Multi-pass membrane protein</topology>
    </subcellularLocation>
</comment>
<dbReference type="GO" id="GO:0004168">
    <property type="term" value="F:dolichol kinase activity"/>
    <property type="evidence" value="ECO:0007669"/>
    <property type="project" value="UniProtKB-EC"/>
</dbReference>
<evidence type="ECO:0000313" key="12">
    <source>
        <dbReference type="Proteomes" id="UP000655588"/>
    </source>
</evidence>
<keyword evidence="7" id="KW-0256">Endoplasmic reticulum</keyword>
<feature type="transmembrane region" description="Helical" evidence="10">
    <location>
        <begin position="115"/>
        <end position="138"/>
    </location>
</feature>
<keyword evidence="9 10" id="KW-0472">Membrane</keyword>
<accession>A0A833SB70</accession>
<keyword evidence="5 10" id="KW-0812">Transmembrane</keyword>
<feature type="transmembrane region" description="Helical" evidence="10">
    <location>
        <begin position="89"/>
        <end position="108"/>
    </location>
</feature>
<gene>
    <name evidence="11" type="ORF">E2986_04824</name>
</gene>
<evidence type="ECO:0000256" key="6">
    <source>
        <dbReference type="ARBA" id="ARBA00022777"/>
    </source>
</evidence>
<dbReference type="EC" id="2.7.1.108" evidence="3"/>
<keyword evidence="4" id="KW-0808">Transferase</keyword>
<feature type="transmembrane region" description="Helical" evidence="10">
    <location>
        <begin position="280"/>
        <end position="299"/>
    </location>
</feature>
<feature type="transmembrane region" description="Helical" evidence="10">
    <location>
        <begin position="345"/>
        <end position="367"/>
    </location>
</feature>
<evidence type="ECO:0000256" key="4">
    <source>
        <dbReference type="ARBA" id="ARBA00022679"/>
    </source>
</evidence>
<feature type="transmembrane region" description="Helical" evidence="10">
    <location>
        <begin position="387"/>
        <end position="406"/>
    </location>
</feature>
<keyword evidence="12" id="KW-1185">Reference proteome</keyword>
<feature type="transmembrane region" description="Helical" evidence="10">
    <location>
        <begin position="66"/>
        <end position="83"/>
    </location>
</feature>
<evidence type="ECO:0000256" key="10">
    <source>
        <dbReference type="SAM" id="Phobius"/>
    </source>
</evidence>
<comment type="similarity">
    <text evidence="2">Belongs to the polyprenol kinase family.</text>
</comment>
<proteinExistence type="inferred from homology"/>
<evidence type="ECO:0000256" key="1">
    <source>
        <dbReference type="ARBA" id="ARBA00004477"/>
    </source>
</evidence>
<feature type="transmembrane region" description="Helical" evidence="10">
    <location>
        <begin position="31"/>
        <end position="54"/>
    </location>
</feature>
<dbReference type="GO" id="GO:0043048">
    <property type="term" value="P:dolichyl monophosphate biosynthetic process"/>
    <property type="evidence" value="ECO:0007669"/>
    <property type="project" value="TreeGrafter"/>
</dbReference>
<evidence type="ECO:0000313" key="11">
    <source>
        <dbReference type="EMBL" id="KAF3430741.1"/>
    </source>
</evidence>
<keyword evidence="6" id="KW-0418">Kinase</keyword>
<reference evidence="11" key="1">
    <citation type="submission" date="2019-11" db="EMBL/GenBank/DDBJ databases">
        <title>The nuclear and mitochondrial genomes of Frieseomelitta varia - a highly eusocial stingless bee (Meliponini) with a permanently sterile worker caste.</title>
        <authorList>
            <person name="Freitas F.C.P."/>
            <person name="Lourenco A.P."/>
            <person name="Nunes F.M.F."/>
            <person name="Paschoal A.R."/>
            <person name="Abreu F.C.P."/>
            <person name="Barbin F.O."/>
            <person name="Bataglia L."/>
            <person name="Cardoso-Junior C.A.M."/>
            <person name="Cervoni M.S."/>
            <person name="Silva S.R."/>
            <person name="Dalarmi F."/>
            <person name="Del Lama M.A."/>
            <person name="Depintor T.S."/>
            <person name="Ferreira K.M."/>
            <person name="Goria P.S."/>
            <person name="Jaskot M.C."/>
            <person name="Lago D.C."/>
            <person name="Luna-Lucena D."/>
            <person name="Moda L.M."/>
            <person name="Nascimento L."/>
            <person name="Pedrino M."/>
            <person name="Rabico F.O."/>
            <person name="Sanches F.C."/>
            <person name="Santos D.E."/>
            <person name="Santos C.G."/>
            <person name="Vieira J."/>
            <person name="Lopes T.F."/>
            <person name="Barchuk A.R."/>
            <person name="Hartfelder K."/>
            <person name="Simoes Z.L.P."/>
            <person name="Bitondi M.M.G."/>
            <person name="Pinheiro D.G."/>
        </authorList>
    </citation>
    <scope>NUCLEOTIDE SEQUENCE</scope>
    <source>
        <strain evidence="11">USP_RPSP 00005682</strain>
        <tissue evidence="11">Whole individual</tissue>
    </source>
</reference>
<feature type="transmembrane region" description="Helical" evidence="10">
    <location>
        <begin position="186"/>
        <end position="205"/>
    </location>
</feature>
<dbReference type="PANTHER" id="PTHR13205">
    <property type="entry name" value="TRANSMEMBRANE PROTEIN 15-RELATED"/>
    <property type="match status" value="1"/>
</dbReference>
<feature type="transmembrane region" description="Helical" evidence="10">
    <location>
        <begin position="7"/>
        <end position="25"/>
    </location>
</feature>
<feature type="transmembrane region" description="Helical" evidence="10">
    <location>
        <begin position="158"/>
        <end position="179"/>
    </location>
</feature>